<reference evidence="14 15" key="1">
    <citation type="submission" date="2018-11" db="EMBL/GenBank/DDBJ databases">
        <authorList>
            <person name="Jang G.I."/>
            <person name="Hwang C.Y."/>
        </authorList>
    </citation>
    <scope>NUCLEOTIDE SEQUENCE [LARGE SCALE GENOMIC DNA]</scope>
    <source>
        <strain evidence="14 15">SSM26</strain>
    </source>
</reference>
<keyword evidence="2" id="KW-1003">Cell membrane</keyword>
<dbReference type="EMBL" id="RKKU01000012">
    <property type="protein sequence ID" value="ROZ84325.1"/>
    <property type="molecule type" value="Genomic_DNA"/>
</dbReference>
<evidence type="ECO:0000256" key="5">
    <source>
        <dbReference type="ARBA" id="ARBA00022692"/>
    </source>
</evidence>
<organism evidence="14 15">
    <name type="scientific">Pseudomonas neustonica</name>
    <dbReference type="NCBI Taxonomy" id="2487346"/>
    <lineage>
        <taxon>Bacteria</taxon>
        <taxon>Pseudomonadati</taxon>
        <taxon>Pseudomonadota</taxon>
        <taxon>Gammaproteobacteria</taxon>
        <taxon>Pseudomonadales</taxon>
        <taxon>Pseudomonadaceae</taxon>
        <taxon>Pseudomonas</taxon>
    </lineage>
</organism>
<evidence type="ECO:0000256" key="7">
    <source>
        <dbReference type="ARBA" id="ARBA00023136"/>
    </source>
</evidence>
<proteinExistence type="inferred from homology"/>
<evidence type="ECO:0000256" key="8">
    <source>
        <dbReference type="ARBA" id="ARBA00023224"/>
    </source>
</evidence>
<feature type="domain" description="HAMP" evidence="13">
    <location>
        <begin position="245"/>
        <end position="297"/>
    </location>
</feature>
<dbReference type="SMART" id="SM00283">
    <property type="entry name" value="MA"/>
    <property type="match status" value="1"/>
</dbReference>
<dbReference type="Proteomes" id="UP000275199">
    <property type="component" value="Unassembled WGS sequence"/>
</dbReference>
<dbReference type="SMART" id="SM00304">
    <property type="entry name" value="HAMP"/>
    <property type="match status" value="2"/>
</dbReference>
<dbReference type="SUPFAM" id="SSF58104">
    <property type="entry name" value="Methyl-accepting chemotaxis protein (MCP) signaling domain"/>
    <property type="match status" value="1"/>
</dbReference>
<dbReference type="PRINTS" id="PR00260">
    <property type="entry name" value="CHEMTRNSDUCR"/>
</dbReference>
<evidence type="ECO:0000313" key="15">
    <source>
        <dbReference type="Proteomes" id="UP000275199"/>
    </source>
</evidence>
<keyword evidence="8 10" id="KW-0807">Transducer</keyword>
<evidence type="ECO:0000256" key="3">
    <source>
        <dbReference type="ARBA" id="ARBA00022481"/>
    </source>
</evidence>
<keyword evidence="4" id="KW-0145">Chemotaxis</keyword>
<comment type="caution">
    <text evidence="14">The sequence shown here is derived from an EMBL/GenBank/DDBJ whole genome shotgun (WGS) entry which is preliminary data.</text>
</comment>
<keyword evidence="7 11" id="KW-0472">Membrane</keyword>
<dbReference type="InterPro" id="IPR004090">
    <property type="entry name" value="Chemotax_Me-accpt_rcpt"/>
</dbReference>
<dbReference type="PROSITE" id="PS50111">
    <property type="entry name" value="CHEMOTAXIS_TRANSDUC_2"/>
    <property type="match status" value="1"/>
</dbReference>
<dbReference type="CDD" id="cd06225">
    <property type="entry name" value="HAMP"/>
    <property type="match status" value="1"/>
</dbReference>
<evidence type="ECO:0000256" key="11">
    <source>
        <dbReference type="SAM" id="Phobius"/>
    </source>
</evidence>
<dbReference type="PANTHER" id="PTHR32089:SF120">
    <property type="entry name" value="METHYL-ACCEPTING CHEMOTAXIS PROTEIN TLPQ"/>
    <property type="match status" value="1"/>
</dbReference>
<dbReference type="CDD" id="cd11386">
    <property type="entry name" value="MCP_signal"/>
    <property type="match status" value="1"/>
</dbReference>
<dbReference type="InterPro" id="IPR003660">
    <property type="entry name" value="HAMP_dom"/>
</dbReference>
<comment type="subcellular location">
    <subcellularLocation>
        <location evidence="1">Cell membrane</location>
    </subcellularLocation>
</comment>
<accession>A0ABX9XKN3</accession>
<feature type="transmembrane region" description="Helical" evidence="11">
    <location>
        <begin position="222"/>
        <end position="244"/>
    </location>
</feature>
<evidence type="ECO:0000256" key="2">
    <source>
        <dbReference type="ARBA" id="ARBA00022475"/>
    </source>
</evidence>
<dbReference type="InterPro" id="IPR004089">
    <property type="entry name" value="MCPsignal_dom"/>
</dbReference>
<evidence type="ECO:0000313" key="14">
    <source>
        <dbReference type="EMBL" id="ROZ84325.1"/>
    </source>
</evidence>
<gene>
    <name evidence="14" type="ORF">EF096_11025</name>
</gene>
<keyword evidence="3" id="KW-0488">Methylation</keyword>
<evidence type="ECO:0000259" key="13">
    <source>
        <dbReference type="PROSITE" id="PS50885"/>
    </source>
</evidence>
<dbReference type="Pfam" id="PF00015">
    <property type="entry name" value="MCPsignal"/>
    <property type="match status" value="1"/>
</dbReference>
<dbReference type="Gene3D" id="1.10.287.950">
    <property type="entry name" value="Methyl-accepting chemotaxis protein"/>
    <property type="match status" value="1"/>
</dbReference>
<evidence type="ECO:0000256" key="1">
    <source>
        <dbReference type="ARBA" id="ARBA00004236"/>
    </source>
</evidence>
<evidence type="ECO:0000256" key="9">
    <source>
        <dbReference type="ARBA" id="ARBA00029447"/>
    </source>
</evidence>
<sequence>MRLQTDIHCLRHPTFPYFRIATLMNKLNNLTIKTRLVGLIIFAVLLQVLLSVAAVRAISKSADSLETVYLDRLVPTGQLGRIKYELQHIQSELLYALQHAPSQPLSANHNHAIDQHINSVTAARKRVTDDWKAYLATYLTAEEKQLADTAAPQLENLLIQGIDPTVSQLQQQRFAEANQNLLGTLQPYSRALDSTFDRMLDLQLQIAEQEYQSARTAYRDNLVFAAVTTLLAITVLALLAWGIIAGISAAVARLENASNQLAEGNLTARTNDRSKDELGRISQAFDRMAERFQQTISQVAGSSSQLATAAEETSAISVQTGSGVRQQTHEVAQVATAMHEMTTTVQDVARNAAGAAEASHQAEQEAQQGRKLATQTIDAIQTLAEEVERAADVIQSLEKESGNITSVLSVIQGVAEQTNLLALNAAIEAARAGEQGRGFAVVADEVRALASRTQQSTTEIQSMITRLQAGADQAVSVMQSSREKAGRGVEAVGLASDRLLAITDAVTRINDINIQIASAAEEQSSVAEEINRNISNVNDIAQQTSTASEQSAATSEELARLANDLQQLISHFRV</sequence>
<name>A0ABX9XKN3_9PSED</name>
<protein>
    <submittedName>
        <fullName evidence="14">Methyl-accepting chemotaxis protein</fullName>
    </submittedName>
</protein>
<evidence type="ECO:0000259" key="12">
    <source>
        <dbReference type="PROSITE" id="PS50111"/>
    </source>
</evidence>
<dbReference type="Pfam" id="PF12729">
    <property type="entry name" value="4HB_MCP_1"/>
    <property type="match status" value="1"/>
</dbReference>
<dbReference type="PANTHER" id="PTHR32089">
    <property type="entry name" value="METHYL-ACCEPTING CHEMOTAXIS PROTEIN MCPB"/>
    <property type="match status" value="1"/>
</dbReference>
<evidence type="ECO:0000256" key="4">
    <source>
        <dbReference type="ARBA" id="ARBA00022500"/>
    </source>
</evidence>
<keyword evidence="5 11" id="KW-0812">Transmembrane</keyword>
<feature type="transmembrane region" description="Helical" evidence="11">
    <location>
        <begin position="36"/>
        <end position="55"/>
    </location>
</feature>
<dbReference type="Pfam" id="PF00672">
    <property type="entry name" value="HAMP"/>
    <property type="match status" value="1"/>
</dbReference>
<keyword evidence="15" id="KW-1185">Reference proteome</keyword>
<keyword evidence="6 11" id="KW-1133">Transmembrane helix</keyword>
<comment type="similarity">
    <text evidence="9">Belongs to the methyl-accepting chemotaxis (MCP) protein family.</text>
</comment>
<dbReference type="PROSITE" id="PS50885">
    <property type="entry name" value="HAMP"/>
    <property type="match status" value="1"/>
</dbReference>
<evidence type="ECO:0000256" key="6">
    <source>
        <dbReference type="ARBA" id="ARBA00022989"/>
    </source>
</evidence>
<dbReference type="InterPro" id="IPR024478">
    <property type="entry name" value="HlyB_4HB_MCP"/>
</dbReference>
<evidence type="ECO:0000256" key="10">
    <source>
        <dbReference type="PROSITE-ProRule" id="PRU00284"/>
    </source>
</evidence>
<feature type="domain" description="Methyl-accepting transducer" evidence="12">
    <location>
        <begin position="302"/>
        <end position="538"/>
    </location>
</feature>